<dbReference type="PANTHER" id="PTHR48079">
    <property type="entry name" value="PROTEIN YEEZ"/>
    <property type="match status" value="1"/>
</dbReference>
<dbReference type="GO" id="GO:0005737">
    <property type="term" value="C:cytoplasm"/>
    <property type="evidence" value="ECO:0007669"/>
    <property type="project" value="TreeGrafter"/>
</dbReference>
<dbReference type="InterPro" id="IPR001509">
    <property type="entry name" value="Epimerase_deHydtase"/>
</dbReference>
<proteinExistence type="predicted"/>
<evidence type="ECO:0000313" key="2">
    <source>
        <dbReference type="EMBL" id="QJS99091.1"/>
    </source>
</evidence>
<dbReference type="Proteomes" id="UP000502665">
    <property type="component" value="Chromosome"/>
</dbReference>
<feature type="domain" description="NAD-dependent epimerase/dehydratase" evidence="1">
    <location>
        <begin position="3"/>
        <end position="227"/>
    </location>
</feature>
<reference evidence="2" key="1">
    <citation type="submission" date="2020-03" db="EMBL/GenBank/DDBJ databases">
        <title>Molecular networking-based the target discovery of potent antiproliferative macrolactams: 5/6/7/16 polycyclic ansamycins and glycosylated trienomycin from Streptomyces cacaoi subsp. asoensis.</title>
        <authorList>
            <person name="Liu L.-L."/>
        </authorList>
    </citation>
    <scope>NUCLEOTIDE SEQUENCE [LARGE SCALE GENOMIC DNA]</scope>
    <source>
        <strain evidence="2">H2S5</strain>
    </source>
</reference>
<dbReference type="InterPro" id="IPR051783">
    <property type="entry name" value="NAD(P)-dependent_oxidoreduct"/>
</dbReference>
<name>A0A6M4WGY0_9ACTN</name>
<sequence>MRVLLAGASGVLGRKIVRELTAAGHEVAGLGRGAENTLRADLLDREAVLRAVDGHGFDGVVHAATALQGKSLMRHQDMEPTNLLRTEGTANLLAAARETGARRFVAESMVFGYGYGDHGDAKLTEADARFGPRDANPWLERHVGAMRTKEELAFGADGIEAVSLRFGLFYGAGATDTTVLPMLRRRALPVVPDKGRALAWVDVDDAARAVLLALTVSGAAGQAYNIADDAPLGFGSHVRAVAQAFGAPAPLTVPLWLLKPAPLAHTIMSSNLRLANDKARRELGWAPTHAGCATGLQALADHLALAEAAGPLAA</sequence>
<organism evidence="2 3">
    <name type="scientific">Streptomyces asoensis</name>
    <dbReference type="NCBI Taxonomy" id="249586"/>
    <lineage>
        <taxon>Bacteria</taxon>
        <taxon>Bacillati</taxon>
        <taxon>Actinomycetota</taxon>
        <taxon>Actinomycetes</taxon>
        <taxon>Kitasatosporales</taxon>
        <taxon>Streptomycetaceae</taxon>
        <taxon>Streptomyces</taxon>
    </lineage>
</organism>
<dbReference type="Pfam" id="PF01370">
    <property type="entry name" value="Epimerase"/>
    <property type="match status" value="1"/>
</dbReference>
<gene>
    <name evidence="2" type="ORF">G9272_01045</name>
</gene>
<dbReference type="PANTHER" id="PTHR48079:SF6">
    <property type="entry name" value="NAD(P)-BINDING DOMAIN-CONTAINING PROTEIN-RELATED"/>
    <property type="match status" value="1"/>
</dbReference>
<dbReference type="GO" id="GO:0004029">
    <property type="term" value="F:aldehyde dehydrogenase (NAD+) activity"/>
    <property type="evidence" value="ECO:0007669"/>
    <property type="project" value="TreeGrafter"/>
</dbReference>
<evidence type="ECO:0000259" key="1">
    <source>
        <dbReference type="Pfam" id="PF01370"/>
    </source>
</evidence>
<dbReference type="InterPro" id="IPR036291">
    <property type="entry name" value="NAD(P)-bd_dom_sf"/>
</dbReference>
<protein>
    <submittedName>
        <fullName evidence="2">NAD(P)-dependent oxidoreductase</fullName>
    </submittedName>
</protein>
<accession>A0A6M4WGY0</accession>
<dbReference type="SUPFAM" id="SSF51735">
    <property type="entry name" value="NAD(P)-binding Rossmann-fold domains"/>
    <property type="match status" value="1"/>
</dbReference>
<dbReference type="AlphaFoldDB" id="A0A6M4WGY0"/>
<dbReference type="EMBL" id="CP049838">
    <property type="protein sequence ID" value="QJS99091.1"/>
    <property type="molecule type" value="Genomic_DNA"/>
</dbReference>
<dbReference type="Gene3D" id="3.40.50.720">
    <property type="entry name" value="NAD(P)-binding Rossmann-like Domain"/>
    <property type="match status" value="1"/>
</dbReference>
<evidence type="ECO:0000313" key="3">
    <source>
        <dbReference type="Proteomes" id="UP000502665"/>
    </source>
</evidence>
<dbReference type="RefSeq" id="WP_171394744.1">
    <property type="nucleotide sequence ID" value="NZ_CP049838.1"/>
</dbReference>
<keyword evidence="3" id="KW-1185">Reference proteome</keyword>